<keyword evidence="3" id="KW-1185">Reference proteome</keyword>
<dbReference type="EMBL" id="CP003940">
    <property type="protein sequence ID" value="AFZ48059.1"/>
    <property type="molecule type" value="Genomic_DNA"/>
</dbReference>
<dbReference type="Pfam" id="PF24732">
    <property type="entry name" value="ParE_like"/>
    <property type="match status" value="1"/>
</dbReference>
<dbReference type="eggNOG" id="ENOG5032Z2Q">
    <property type="taxonomic scope" value="Bacteria"/>
</dbReference>
<dbReference type="PATRIC" id="fig|292563.3.peg.2202"/>
<organism evidence="2 3">
    <name type="scientific">Cyanobacterium stanieri (strain ATCC 29140 / PCC 7202)</name>
    <dbReference type="NCBI Taxonomy" id="292563"/>
    <lineage>
        <taxon>Bacteria</taxon>
        <taxon>Bacillati</taxon>
        <taxon>Cyanobacteriota</taxon>
        <taxon>Cyanophyceae</taxon>
        <taxon>Oscillatoriophycideae</taxon>
        <taxon>Chroococcales</taxon>
        <taxon>Geminocystaceae</taxon>
        <taxon>Cyanobacterium</taxon>
    </lineage>
</organism>
<proteinExistence type="predicted"/>
<reference evidence="3" key="1">
    <citation type="journal article" date="2013" name="Proc. Natl. Acad. Sci. U.S.A.">
        <title>Improving the coverage of the cyanobacterial phylum using diversity-driven genome sequencing.</title>
        <authorList>
            <person name="Shih P.M."/>
            <person name="Wu D."/>
            <person name="Latifi A."/>
            <person name="Axen S.D."/>
            <person name="Fewer D.P."/>
            <person name="Talla E."/>
            <person name="Calteau A."/>
            <person name="Cai F."/>
            <person name="Tandeau de Marsac N."/>
            <person name="Rippka R."/>
            <person name="Herdman M."/>
            <person name="Sivonen K."/>
            <person name="Coursin T."/>
            <person name="Laurent T."/>
            <person name="Goodwin L."/>
            <person name="Nolan M."/>
            <person name="Davenport K.W."/>
            <person name="Han C.S."/>
            <person name="Rubin E.M."/>
            <person name="Eisen J.A."/>
            <person name="Woyke T."/>
            <person name="Gugger M."/>
            <person name="Kerfeld C.A."/>
        </authorList>
    </citation>
    <scope>NUCLEOTIDE SEQUENCE [LARGE SCALE GENOMIC DNA]</scope>
    <source>
        <strain evidence="3">ATCC 29140 / PCC 7202</strain>
    </source>
</reference>
<dbReference type="BioCyc" id="CSTA292563:G1353-2113-MONOMER"/>
<dbReference type="KEGG" id="csn:Cyast_2109"/>
<evidence type="ECO:0000313" key="3">
    <source>
        <dbReference type="Proteomes" id="UP000010483"/>
    </source>
</evidence>
<name>K9YMF9_CYASC</name>
<feature type="domain" description="ParE-like toxin" evidence="1">
    <location>
        <begin position="18"/>
        <end position="80"/>
    </location>
</feature>
<evidence type="ECO:0000259" key="1">
    <source>
        <dbReference type="Pfam" id="PF24732"/>
    </source>
</evidence>
<dbReference type="InterPro" id="IPR056925">
    <property type="entry name" value="ParE-like"/>
</dbReference>
<dbReference type="AlphaFoldDB" id="K9YMF9"/>
<dbReference type="SUPFAM" id="SSF143011">
    <property type="entry name" value="RelE-like"/>
    <property type="match status" value="1"/>
</dbReference>
<dbReference type="STRING" id="292563.Cyast_2109"/>
<protein>
    <recommendedName>
        <fullName evidence="1">ParE-like toxin domain-containing protein</fullName>
    </recommendedName>
</protein>
<evidence type="ECO:0000313" key="2">
    <source>
        <dbReference type="EMBL" id="AFZ48059.1"/>
    </source>
</evidence>
<sequence>MHYTNRKFWLYYDRLPTNIQQIANASYQLLKTNPQHPSLHFKKVNKYWSVRVGKNHRALAIEVKDGILWFWIGTHAQYDNLIK</sequence>
<dbReference type="HOGENOM" id="CLU_161929_3_0_3"/>
<dbReference type="Proteomes" id="UP000010483">
    <property type="component" value="Chromosome"/>
</dbReference>
<accession>K9YMF9</accession>
<dbReference type="InterPro" id="IPR035093">
    <property type="entry name" value="RelE/ParE_toxin_dom_sf"/>
</dbReference>
<gene>
    <name evidence="2" type="ordered locus">Cyast_2109</name>
</gene>